<evidence type="ECO:0000256" key="4">
    <source>
        <dbReference type="ARBA" id="ARBA00004406"/>
    </source>
</evidence>
<evidence type="ECO:0000256" key="14">
    <source>
        <dbReference type="ARBA" id="ARBA00023136"/>
    </source>
</evidence>
<evidence type="ECO:0000256" key="17">
    <source>
        <dbReference type="ARBA" id="ARBA00048815"/>
    </source>
</evidence>
<evidence type="ECO:0000256" key="18">
    <source>
        <dbReference type="SAM" id="SignalP"/>
    </source>
</evidence>
<dbReference type="CTD" id="54884"/>
<dbReference type="Proteomes" id="UP000050525">
    <property type="component" value="Unassembled WGS sequence"/>
</dbReference>
<evidence type="ECO:0000256" key="9">
    <source>
        <dbReference type="ARBA" id="ARBA00022827"/>
    </source>
</evidence>
<comment type="subcellular location">
    <subcellularLocation>
        <location evidence="4">Endoplasmic reticulum membrane</location>
        <topology evidence="4">Peripheral membrane protein</topology>
    </subcellularLocation>
</comment>
<comment type="cofactor">
    <cofactor evidence="1">
        <name>NAD(+)</name>
        <dbReference type="ChEBI" id="CHEBI:57540"/>
    </cofactor>
</comment>
<evidence type="ECO:0000256" key="13">
    <source>
        <dbReference type="ARBA" id="ARBA00023098"/>
    </source>
</evidence>
<keyword evidence="14" id="KW-0472">Membrane</keyword>
<evidence type="ECO:0000313" key="19">
    <source>
        <dbReference type="EMBL" id="KYO17182.1"/>
    </source>
</evidence>
<dbReference type="PANTHER" id="PTHR46091:SF1">
    <property type="entry name" value="ALL-TRANS-RETINOL 13,14-REDUCTASE"/>
    <property type="match status" value="1"/>
</dbReference>
<evidence type="ECO:0000313" key="20">
    <source>
        <dbReference type="Proteomes" id="UP000050525"/>
    </source>
</evidence>
<protein>
    <recommendedName>
        <fullName evidence="16">All-trans-retinol 13,14-reductase</fullName>
        <ecNumber evidence="15">1.3.99.23</ecNumber>
    </recommendedName>
</protein>
<comment type="catalytic activity">
    <reaction evidence="17">
        <text>all-trans-13,14-dihydroretinol + A = all-trans-retinol + AH2</text>
        <dbReference type="Rhea" id="RHEA:19193"/>
        <dbReference type="ChEBI" id="CHEBI:13193"/>
        <dbReference type="ChEBI" id="CHEBI:17336"/>
        <dbReference type="ChEBI" id="CHEBI:17499"/>
        <dbReference type="ChEBI" id="CHEBI:52075"/>
        <dbReference type="EC" id="1.3.99.23"/>
    </reaction>
</comment>
<evidence type="ECO:0000256" key="3">
    <source>
        <dbReference type="ARBA" id="ARBA00001974"/>
    </source>
</evidence>
<dbReference type="GO" id="GO:0005789">
    <property type="term" value="C:endoplasmic reticulum membrane"/>
    <property type="evidence" value="ECO:0007669"/>
    <property type="project" value="UniProtKB-SubCell"/>
</dbReference>
<keyword evidence="8" id="KW-0256">Endoplasmic reticulum</keyword>
<dbReference type="EMBL" id="AKHW03007073">
    <property type="protein sequence ID" value="KYO17182.1"/>
    <property type="molecule type" value="Genomic_DNA"/>
</dbReference>
<feature type="signal peptide" evidence="18">
    <location>
        <begin position="1"/>
        <end position="22"/>
    </location>
</feature>
<keyword evidence="7 18" id="KW-0732">Signal</keyword>
<dbReference type="GeneID" id="102576004"/>
<keyword evidence="13" id="KW-0443">Lipid metabolism</keyword>
<dbReference type="Pfam" id="PF13450">
    <property type="entry name" value="NAD_binding_8"/>
    <property type="match status" value="1"/>
</dbReference>
<organism evidence="19 20">
    <name type="scientific">Alligator mississippiensis</name>
    <name type="common">American alligator</name>
    <dbReference type="NCBI Taxonomy" id="8496"/>
    <lineage>
        <taxon>Eukaryota</taxon>
        <taxon>Metazoa</taxon>
        <taxon>Chordata</taxon>
        <taxon>Craniata</taxon>
        <taxon>Vertebrata</taxon>
        <taxon>Euteleostomi</taxon>
        <taxon>Archelosauria</taxon>
        <taxon>Archosauria</taxon>
        <taxon>Crocodylia</taxon>
        <taxon>Alligatoridae</taxon>
        <taxon>Alligatorinae</taxon>
        <taxon>Alligator</taxon>
    </lineage>
</organism>
<keyword evidence="12" id="KW-0520">NAD</keyword>
<evidence type="ECO:0000256" key="16">
    <source>
        <dbReference type="ARBA" id="ARBA00041141"/>
    </source>
</evidence>
<accession>A0A151LY57</accession>
<evidence type="ECO:0000256" key="10">
    <source>
        <dbReference type="ARBA" id="ARBA00022857"/>
    </source>
</evidence>
<comment type="caution">
    <text evidence="19">The sequence shown here is derived from an EMBL/GenBank/DDBJ whole genome shotgun (WGS) entry which is preliminary data.</text>
</comment>
<keyword evidence="9" id="KW-0274">FAD</keyword>
<evidence type="ECO:0000256" key="8">
    <source>
        <dbReference type="ARBA" id="ARBA00022824"/>
    </source>
</evidence>
<evidence type="ECO:0000256" key="15">
    <source>
        <dbReference type="ARBA" id="ARBA00038979"/>
    </source>
</evidence>
<dbReference type="RefSeq" id="XP_006268803.2">
    <property type="nucleotide sequence ID" value="XM_006268741.4"/>
</dbReference>
<dbReference type="KEGG" id="amj:102576004"/>
<dbReference type="PANTHER" id="PTHR46091">
    <property type="entry name" value="BLR7054 PROTEIN"/>
    <property type="match status" value="1"/>
</dbReference>
<dbReference type="STRING" id="8496.A0A151LY57"/>
<comment type="cofactor">
    <cofactor evidence="2">
        <name>NADP(+)</name>
        <dbReference type="ChEBI" id="CHEBI:58349"/>
    </cofactor>
</comment>
<evidence type="ECO:0000256" key="5">
    <source>
        <dbReference type="ARBA" id="ARBA00005855"/>
    </source>
</evidence>
<comment type="similarity">
    <text evidence="5">Belongs to the carotenoid/retinoid oxidoreductase family. CrtISO subfamily.</text>
</comment>
<gene>
    <name evidence="19" type="primary">RETSAT</name>
    <name evidence="19" type="ORF">Y1Q_0007668</name>
</gene>
<dbReference type="EC" id="1.3.99.23" evidence="15"/>
<name>A0A151LY57_ALLMI</name>
<keyword evidence="10" id="KW-0521">NADP</keyword>
<evidence type="ECO:0000256" key="11">
    <source>
        <dbReference type="ARBA" id="ARBA00023002"/>
    </source>
</evidence>
<keyword evidence="11" id="KW-0560">Oxidoreductase</keyword>
<dbReference type="OrthoDB" id="38045at2759"/>
<dbReference type="eggNOG" id="KOG4254">
    <property type="taxonomic scope" value="Eukaryota"/>
</dbReference>
<dbReference type="FunFam" id="3.50.50.60:FF:000139">
    <property type="entry name" value="All-trans-retinol 13,14-reductase"/>
    <property type="match status" value="1"/>
</dbReference>
<reference evidence="19 20" key="1">
    <citation type="journal article" date="2012" name="Genome Biol.">
        <title>Sequencing three crocodilian genomes to illuminate the evolution of archosaurs and amniotes.</title>
        <authorList>
            <person name="St John J.A."/>
            <person name="Braun E.L."/>
            <person name="Isberg S.R."/>
            <person name="Miles L.G."/>
            <person name="Chong A.Y."/>
            <person name="Gongora J."/>
            <person name="Dalzell P."/>
            <person name="Moran C."/>
            <person name="Bed'hom B."/>
            <person name="Abzhanov A."/>
            <person name="Burgess S.C."/>
            <person name="Cooksey A.M."/>
            <person name="Castoe T.A."/>
            <person name="Crawford N.G."/>
            <person name="Densmore L.D."/>
            <person name="Drew J.C."/>
            <person name="Edwards S.V."/>
            <person name="Faircloth B.C."/>
            <person name="Fujita M.K."/>
            <person name="Greenwold M.J."/>
            <person name="Hoffmann F.G."/>
            <person name="Howard J.M."/>
            <person name="Iguchi T."/>
            <person name="Janes D.E."/>
            <person name="Khan S.Y."/>
            <person name="Kohno S."/>
            <person name="de Koning A.J."/>
            <person name="Lance S.L."/>
            <person name="McCarthy F.M."/>
            <person name="McCormack J.E."/>
            <person name="Merchant M.E."/>
            <person name="Peterson D.G."/>
            <person name="Pollock D.D."/>
            <person name="Pourmand N."/>
            <person name="Raney B.J."/>
            <person name="Roessler K.A."/>
            <person name="Sanford J.R."/>
            <person name="Sawyer R.H."/>
            <person name="Schmidt C.J."/>
            <person name="Triplett E.W."/>
            <person name="Tuberville T.D."/>
            <person name="Venegas-Anaya M."/>
            <person name="Howard J.T."/>
            <person name="Jarvis E.D."/>
            <person name="Guillette L.J.Jr."/>
            <person name="Glenn T.C."/>
            <person name="Green R.E."/>
            <person name="Ray D.A."/>
        </authorList>
    </citation>
    <scope>NUCLEOTIDE SEQUENCE [LARGE SCALE GENOMIC DNA]</scope>
    <source>
        <strain evidence="19">KSC_2009_1</strain>
    </source>
</reference>
<dbReference type="InterPro" id="IPR036188">
    <property type="entry name" value="FAD/NAD-bd_sf"/>
</dbReference>
<dbReference type="AlphaFoldDB" id="A0A151LY57"/>
<dbReference type="Gene3D" id="3.50.50.60">
    <property type="entry name" value="FAD/NAD(P)-binding domain"/>
    <property type="match status" value="2"/>
</dbReference>
<evidence type="ECO:0000256" key="7">
    <source>
        <dbReference type="ARBA" id="ARBA00022729"/>
    </source>
</evidence>
<proteinExistence type="inferred from homology"/>
<evidence type="ECO:0000256" key="12">
    <source>
        <dbReference type="ARBA" id="ARBA00023027"/>
    </source>
</evidence>
<sequence length="607" mass="67145">MWLYVILLLVLLLLAFWSFFSSKSPNPFSVDVRRPPAPPVTDKDIRKKVLKQAFSADKVPQNLDAIVIGSGFGGLAAAVVLSKAGKRVLVLEQHSRAGGCCHTFSKKGFEFDTGIHYIGRMQTNSPVRILLDQLTEGQLQWAKMPDVFDAVILGEPGNGKTYRLHSGTKEYYEELKKQFPGEDAAIEKFAKLIKTIAHRNAFFPILKLLPLPVAKLLSKTGLLGWFSPFIKMASRSLSEVVNGLTTNEELRAVFCYIFPTYGTLPSNTSFSLHAFLVDHFLKGGWYPSGGASEIAFHTIPIIKRAGGAVLTKAMVQNILLDSEGKAYGVSVMKGQQLVNVFAPIVISDAGIFNTYERLLPEAARALPGIQASLRMVEHGLGGLTVFIGIVGSKEELGLEATNYYIYPESNLEKLMKHYLAASRDEAAKNIPVMYVTSPSAKDPTWEERFPGKSTLIVVSFAQYKWFEEWKDERASKRGVEYEGLKDTFVNSIMETIFKLYPAIKDKIEYVSAGTPLTNQHYLLASKGEMYGADHGLSRLQAEVIATMRSQTPIPNLYLTGQDVFLCGFVGALHGAIFCASSVLQRNLFLDLMQLTKAVQAKDSKKND</sequence>
<evidence type="ECO:0000256" key="1">
    <source>
        <dbReference type="ARBA" id="ARBA00001911"/>
    </source>
</evidence>
<evidence type="ECO:0000256" key="6">
    <source>
        <dbReference type="ARBA" id="ARBA00022630"/>
    </source>
</evidence>
<dbReference type="InterPro" id="IPR052206">
    <property type="entry name" value="Retinol_saturase"/>
</dbReference>
<comment type="cofactor">
    <cofactor evidence="3">
        <name>FAD</name>
        <dbReference type="ChEBI" id="CHEBI:57692"/>
    </cofactor>
</comment>
<evidence type="ECO:0000256" key="2">
    <source>
        <dbReference type="ARBA" id="ARBA00001937"/>
    </source>
</evidence>
<dbReference type="GO" id="GO:0051786">
    <property type="term" value="F:all-trans-retinol 13,14-reductase activity"/>
    <property type="evidence" value="ECO:0007669"/>
    <property type="project" value="UniProtKB-EC"/>
</dbReference>
<keyword evidence="6" id="KW-0285">Flavoprotein</keyword>
<dbReference type="SUPFAM" id="SSF51905">
    <property type="entry name" value="FAD/NAD(P)-binding domain"/>
    <property type="match status" value="1"/>
</dbReference>
<feature type="chain" id="PRO_5007584601" description="All-trans-retinol 13,14-reductase" evidence="18">
    <location>
        <begin position="23"/>
        <end position="607"/>
    </location>
</feature>
<keyword evidence="20" id="KW-1185">Reference proteome</keyword>